<evidence type="ECO:0000259" key="8">
    <source>
        <dbReference type="PROSITE" id="PS50950"/>
    </source>
</evidence>
<dbReference type="STRING" id="37003.ENSKMAP00000008625"/>
<evidence type="ECO:0000256" key="2">
    <source>
        <dbReference type="ARBA" id="ARBA00022737"/>
    </source>
</evidence>
<dbReference type="Gene3D" id="6.20.210.20">
    <property type="entry name" value="THAP domain"/>
    <property type="match status" value="1"/>
</dbReference>
<dbReference type="InterPro" id="IPR038441">
    <property type="entry name" value="THAP_Znf_sf"/>
</dbReference>
<evidence type="ECO:0000256" key="4">
    <source>
        <dbReference type="ARBA" id="ARBA00022833"/>
    </source>
</evidence>
<proteinExistence type="predicted"/>
<evidence type="ECO:0000313" key="9">
    <source>
        <dbReference type="Ensembl" id="ENSKMAP00000008625.1"/>
    </source>
</evidence>
<protein>
    <recommendedName>
        <fullName evidence="8">THAP-type domain-containing protein</fullName>
    </recommendedName>
</protein>
<dbReference type="Pfam" id="PF05485">
    <property type="entry name" value="THAP"/>
    <property type="match status" value="1"/>
</dbReference>
<keyword evidence="4" id="KW-0862">Zinc</keyword>
<dbReference type="SMART" id="SM00980">
    <property type="entry name" value="THAP"/>
    <property type="match status" value="1"/>
</dbReference>
<dbReference type="GO" id="GO:0003677">
    <property type="term" value="F:DNA binding"/>
    <property type="evidence" value="ECO:0007669"/>
    <property type="project" value="UniProtKB-UniRule"/>
</dbReference>
<organism evidence="9 10">
    <name type="scientific">Kryptolebias marmoratus</name>
    <name type="common">Mangrove killifish</name>
    <name type="synonym">Rivulus marmoratus</name>
    <dbReference type="NCBI Taxonomy" id="37003"/>
    <lineage>
        <taxon>Eukaryota</taxon>
        <taxon>Metazoa</taxon>
        <taxon>Chordata</taxon>
        <taxon>Craniata</taxon>
        <taxon>Vertebrata</taxon>
        <taxon>Euteleostomi</taxon>
        <taxon>Actinopterygii</taxon>
        <taxon>Neopterygii</taxon>
        <taxon>Teleostei</taxon>
        <taxon>Neoteleostei</taxon>
        <taxon>Acanthomorphata</taxon>
        <taxon>Ovalentaria</taxon>
        <taxon>Atherinomorphae</taxon>
        <taxon>Cyprinodontiformes</taxon>
        <taxon>Rivulidae</taxon>
        <taxon>Kryptolebias</taxon>
    </lineage>
</organism>
<evidence type="ECO:0000256" key="5">
    <source>
        <dbReference type="ARBA" id="ARBA00023125"/>
    </source>
</evidence>
<evidence type="ECO:0000256" key="6">
    <source>
        <dbReference type="PROSITE-ProRule" id="PRU00309"/>
    </source>
</evidence>
<keyword evidence="2" id="KW-0677">Repeat</keyword>
<dbReference type="OMA" id="PRTIHIK"/>
<dbReference type="SMART" id="SM00561">
    <property type="entry name" value="MBT"/>
    <property type="match status" value="2"/>
</dbReference>
<accession>A0A3Q2ZYZ1</accession>
<reference evidence="9" key="2">
    <citation type="submission" date="2025-09" db="UniProtKB">
        <authorList>
            <consortium name="Ensembl"/>
        </authorList>
    </citation>
    <scope>IDENTIFICATION</scope>
</reference>
<dbReference type="GO" id="GO:0005634">
    <property type="term" value="C:nucleus"/>
    <property type="evidence" value="ECO:0007669"/>
    <property type="project" value="InterPro"/>
</dbReference>
<dbReference type="PROSITE" id="PS50950">
    <property type="entry name" value="ZF_THAP"/>
    <property type="match status" value="1"/>
</dbReference>
<dbReference type="PANTHER" id="PTHR12247:SF64">
    <property type="entry name" value="LETHAL(3)MALIGNANT BRAIN TUMOR-LIKE PROTEIN 2"/>
    <property type="match status" value="1"/>
</dbReference>
<dbReference type="PANTHER" id="PTHR12247">
    <property type="entry name" value="POLYCOMB GROUP PROTEIN"/>
    <property type="match status" value="1"/>
</dbReference>
<dbReference type="SUPFAM" id="SSF63748">
    <property type="entry name" value="Tudor/PWWP/MBT"/>
    <property type="match status" value="2"/>
</dbReference>
<dbReference type="GO" id="GO:0045892">
    <property type="term" value="P:negative regulation of DNA-templated transcription"/>
    <property type="evidence" value="ECO:0007669"/>
    <property type="project" value="TreeGrafter"/>
</dbReference>
<dbReference type="GO" id="GO:0003682">
    <property type="term" value="F:chromatin binding"/>
    <property type="evidence" value="ECO:0007669"/>
    <property type="project" value="TreeGrafter"/>
</dbReference>
<feature type="repeat" description="MBT" evidence="7">
    <location>
        <begin position="249"/>
        <end position="354"/>
    </location>
</feature>
<keyword evidence="1" id="KW-0479">Metal-binding</keyword>
<feature type="domain" description="THAP-type" evidence="8">
    <location>
        <begin position="1"/>
        <end position="86"/>
    </location>
</feature>
<dbReference type="Ensembl" id="ENSKMAT00000008757.1">
    <property type="protein sequence ID" value="ENSKMAP00000008625.1"/>
    <property type="gene ID" value="ENSKMAG00000006482.1"/>
</dbReference>
<name>A0A3Q2ZYZ1_KRYMA</name>
<dbReference type="Pfam" id="PF02820">
    <property type="entry name" value="MBT"/>
    <property type="match status" value="2"/>
</dbReference>
<evidence type="ECO:0000256" key="3">
    <source>
        <dbReference type="ARBA" id="ARBA00022771"/>
    </source>
</evidence>
<dbReference type="AlphaFoldDB" id="A0A3Q2ZYZ1"/>
<feature type="repeat" description="MBT" evidence="7">
    <location>
        <begin position="138"/>
        <end position="242"/>
    </location>
</feature>
<dbReference type="Gene3D" id="2.30.30.140">
    <property type="match status" value="2"/>
</dbReference>
<dbReference type="Proteomes" id="UP000264800">
    <property type="component" value="Unplaced"/>
</dbReference>
<dbReference type="PROSITE" id="PS51079">
    <property type="entry name" value="MBT"/>
    <property type="match status" value="2"/>
</dbReference>
<dbReference type="InterPro" id="IPR050548">
    <property type="entry name" value="PcG_chromatin_remod_factors"/>
</dbReference>
<reference evidence="9" key="1">
    <citation type="submission" date="2025-08" db="UniProtKB">
        <authorList>
            <consortium name="Ensembl"/>
        </authorList>
    </citation>
    <scope>IDENTIFICATION</scope>
</reference>
<keyword evidence="5 6" id="KW-0238">DNA-binding</keyword>
<evidence type="ECO:0000313" key="10">
    <source>
        <dbReference type="Proteomes" id="UP000264800"/>
    </source>
</evidence>
<keyword evidence="10" id="KW-1185">Reference proteome</keyword>
<keyword evidence="3 6" id="KW-0863">Zinc-finger</keyword>
<dbReference type="InterPro" id="IPR006612">
    <property type="entry name" value="THAP_Znf"/>
</dbReference>
<sequence length="376" mass="42494">MVPACCVDGCRTIKRPRIVFHRFPLGEPVRLRQWLFRLNMDINTPFRALGKLFVCQKHFQANDYYHTLKPRCRRRLLKSRAIPTQFIPEPALSEAAEHTGTCRSGTGKAPTKKATVLNKVNQARSVLFGVDGKASTGFDWGSYLERETSLAASVSCFAHAPLSDYWDDITVGMKVEVLNTNAVLPSKVYWIATIIQVAGYKALLRYEGFEHDSSHDFWCSLVSGELNPVGWCAMTSKLLVPPQNVKNIPDWKDYLMKKMVGTTTLPVDFYVKLAESMKSSFKAGMRVEVVDPRHVSRTRVAVIDSIIGGRLRLVYTDQTDAPENVVADFWCHMWSPLLHPMGWSSRVGHVIKTPGEFKNKINIQCFLFNKANHITS</sequence>
<dbReference type="GO" id="GO:0042393">
    <property type="term" value="F:histone binding"/>
    <property type="evidence" value="ECO:0007669"/>
    <property type="project" value="TreeGrafter"/>
</dbReference>
<dbReference type="GO" id="GO:0008270">
    <property type="term" value="F:zinc ion binding"/>
    <property type="evidence" value="ECO:0007669"/>
    <property type="project" value="UniProtKB-KW"/>
</dbReference>
<dbReference type="GeneTree" id="ENSGT00940000153840"/>
<dbReference type="InterPro" id="IPR004092">
    <property type="entry name" value="Mbt"/>
</dbReference>
<evidence type="ECO:0000256" key="1">
    <source>
        <dbReference type="ARBA" id="ARBA00022723"/>
    </source>
</evidence>
<evidence type="ECO:0000256" key="7">
    <source>
        <dbReference type="PROSITE-ProRule" id="PRU00459"/>
    </source>
</evidence>
<dbReference type="SUPFAM" id="SSF57716">
    <property type="entry name" value="Glucocorticoid receptor-like (DNA-binding domain)"/>
    <property type="match status" value="1"/>
</dbReference>